<dbReference type="Proteomes" id="UP000245992">
    <property type="component" value="Unassembled WGS sequence"/>
</dbReference>
<reference evidence="3 4" key="1">
    <citation type="submission" date="2013-12" db="EMBL/GenBank/DDBJ databases">
        <title>Annotated genome of Streptomyces scopuliridis.</title>
        <authorList>
            <person name="Olson J.B."/>
        </authorList>
    </citation>
    <scope>NUCLEOTIDE SEQUENCE [LARGE SCALE GENOMIC DNA]</scope>
    <source>
        <strain evidence="3 4">RB72</strain>
    </source>
</reference>
<evidence type="ECO:0000259" key="2">
    <source>
        <dbReference type="Pfam" id="PF01636"/>
    </source>
</evidence>
<dbReference type="EMBL" id="AZSP01000038">
    <property type="protein sequence ID" value="PVE13188.1"/>
    <property type="molecule type" value="Genomic_DNA"/>
</dbReference>
<dbReference type="InterPro" id="IPR002575">
    <property type="entry name" value="Aminoglycoside_PTrfase"/>
</dbReference>
<evidence type="ECO:0000313" key="4">
    <source>
        <dbReference type="Proteomes" id="UP000245992"/>
    </source>
</evidence>
<accession>A0A2T7TDL3</accession>
<gene>
    <name evidence="3" type="ORF">Y717_21540</name>
</gene>
<dbReference type="AlphaFoldDB" id="A0A2T7TDL3"/>
<organism evidence="3 4">
    <name type="scientific">Streptomyces scopuliridis RB72</name>
    <dbReference type="NCBI Taxonomy" id="1440053"/>
    <lineage>
        <taxon>Bacteria</taxon>
        <taxon>Bacillati</taxon>
        <taxon>Actinomycetota</taxon>
        <taxon>Actinomycetes</taxon>
        <taxon>Kitasatosporales</taxon>
        <taxon>Streptomycetaceae</taxon>
        <taxon>Streptomyces</taxon>
    </lineage>
</organism>
<name>A0A2T7TDL3_9ACTN</name>
<dbReference type="STRING" id="1440053.GCA_000718095_06202"/>
<feature type="region of interest" description="Disordered" evidence="1">
    <location>
        <begin position="193"/>
        <end position="216"/>
    </location>
</feature>
<feature type="domain" description="Aminoglycoside phosphotransferase" evidence="2">
    <location>
        <begin position="61"/>
        <end position="191"/>
    </location>
</feature>
<proteinExistence type="predicted"/>
<dbReference type="InterPro" id="IPR011009">
    <property type="entry name" value="Kinase-like_dom_sf"/>
</dbReference>
<keyword evidence="4" id="KW-1185">Reference proteome</keyword>
<comment type="caution">
    <text evidence="3">The sequence shown here is derived from an EMBL/GenBank/DDBJ whole genome shotgun (WGS) entry which is preliminary data.</text>
</comment>
<dbReference type="RefSeq" id="WP_030355131.1">
    <property type="nucleotide sequence ID" value="NZ_AZSP01000038.1"/>
</dbReference>
<sequence>MATPPTPAFASLRDYVSRLEDTGFWWPYAAEVLACHDLVDADARPDPVSGVGGTYPTFLYGDAVVKLFGGTGAWRESHAAERAALALVATDPEIAAPRLLGEGRLYDGADASWPYLVSTRIHGDAGERSELSAAQQLALAEELGPQVRRVHALPPSGVATGADWPVLDIAEAARRSSLPPHLAAQAADYATRLRPFDTRPRPGKGTRTLTARPARG</sequence>
<evidence type="ECO:0000256" key="1">
    <source>
        <dbReference type="SAM" id="MobiDB-lite"/>
    </source>
</evidence>
<dbReference type="SUPFAM" id="SSF56112">
    <property type="entry name" value="Protein kinase-like (PK-like)"/>
    <property type="match status" value="1"/>
</dbReference>
<protein>
    <recommendedName>
        <fullName evidence="2">Aminoglycoside phosphotransferase domain-containing protein</fullName>
    </recommendedName>
</protein>
<dbReference type="OrthoDB" id="3806873at2"/>
<dbReference type="Pfam" id="PF01636">
    <property type="entry name" value="APH"/>
    <property type="match status" value="1"/>
</dbReference>
<evidence type="ECO:0000313" key="3">
    <source>
        <dbReference type="EMBL" id="PVE13188.1"/>
    </source>
</evidence>